<evidence type="ECO:0000256" key="1">
    <source>
        <dbReference type="SAM" id="Phobius"/>
    </source>
</evidence>
<feature type="transmembrane region" description="Helical" evidence="1">
    <location>
        <begin position="36"/>
        <end position="55"/>
    </location>
</feature>
<keyword evidence="1" id="KW-0472">Membrane</keyword>
<feature type="transmembrane region" description="Helical" evidence="1">
    <location>
        <begin position="61"/>
        <end position="77"/>
    </location>
</feature>
<protein>
    <submittedName>
        <fullName evidence="2">Uncharacterized protein</fullName>
    </submittedName>
</protein>
<dbReference type="EMBL" id="MWPH01000004">
    <property type="protein sequence ID" value="OVE83293.1"/>
    <property type="molecule type" value="Genomic_DNA"/>
</dbReference>
<name>A0A202E4S3_9EURY</name>
<evidence type="ECO:0000313" key="3">
    <source>
        <dbReference type="Proteomes" id="UP000196084"/>
    </source>
</evidence>
<keyword evidence="3" id="KW-1185">Reference proteome</keyword>
<dbReference type="Proteomes" id="UP000196084">
    <property type="component" value="Unassembled WGS sequence"/>
</dbReference>
<keyword evidence="1" id="KW-0812">Transmembrane</keyword>
<accession>A0A202E4S3</accession>
<keyword evidence="1" id="KW-1133">Transmembrane helix</keyword>
<sequence length="111" mass="12463">MSVKSPLDDPLERAKVELICLGRALMPDKESFDRTVATLILFAVWSVIVIAPMFFPRAEPAPDWLMLGTTAIVWLVIGRQWGLEVERVLNAVTNIRVTTDGGQPRDDDRED</sequence>
<reference evidence="2 3" key="1">
    <citation type="submission" date="2017-02" db="EMBL/GenBank/DDBJ databases">
        <title>Natronthermophilus aegyptiacus gen. nov.,sp. nov., an aerobic, extremely halophilic alkalithermophilic archaeon isolated from the athalassohaline Wadi An Natrun, Egypt.</title>
        <authorList>
            <person name="Zhao B."/>
        </authorList>
    </citation>
    <scope>NUCLEOTIDE SEQUENCE [LARGE SCALE GENOMIC DNA]</scope>
    <source>
        <strain evidence="2 3">CGMCC 1.3597</strain>
    </source>
</reference>
<dbReference type="OrthoDB" id="199693at2157"/>
<proteinExistence type="predicted"/>
<evidence type="ECO:0000313" key="2">
    <source>
        <dbReference type="EMBL" id="OVE83293.1"/>
    </source>
</evidence>
<comment type="caution">
    <text evidence="2">The sequence shown here is derived from an EMBL/GenBank/DDBJ whole genome shotgun (WGS) entry which is preliminary data.</text>
</comment>
<gene>
    <name evidence="2" type="ORF">B2G88_17530</name>
</gene>
<organism evidence="2 3">
    <name type="scientific">Natronolimnobius baerhuensis</name>
    <dbReference type="NCBI Taxonomy" id="253108"/>
    <lineage>
        <taxon>Archaea</taxon>
        <taxon>Methanobacteriati</taxon>
        <taxon>Methanobacteriota</taxon>
        <taxon>Stenosarchaea group</taxon>
        <taxon>Halobacteria</taxon>
        <taxon>Halobacteriales</taxon>
        <taxon>Natrialbaceae</taxon>
        <taxon>Natronolimnobius</taxon>
    </lineage>
</organism>
<dbReference type="AlphaFoldDB" id="A0A202E4S3"/>